<evidence type="ECO:0000313" key="11">
    <source>
        <dbReference type="EMBL" id="KAK1754361.1"/>
    </source>
</evidence>
<evidence type="ECO:0000259" key="10">
    <source>
        <dbReference type="Pfam" id="PF20238"/>
    </source>
</evidence>
<evidence type="ECO:0000256" key="6">
    <source>
        <dbReference type="ARBA" id="ARBA00023180"/>
    </source>
</evidence>
<comment type="caution">
    <text evidence="11">The sequence shown here is derived from an EMBL/GenBank/DDBJ whole genome shotgun (WGS) entry which is preliminary data.</text>
</comment>
<proteinExistence type="predicted"/>
<evidence type="ECO:0000256" key="3">
    <source>
        <dbReference type="ARBA" id="ARBA00022622"/>
    </source>
</evidence>
<name>A0AAJ0F496_9PEZI</name>
<sequence>MHLITILACILPLAQGHTILTYPPWRGNTLITNASFPFGMQWTYPCGGIGPTTNRTAWPLAGGGAVAFQPGWFAGHLQNLIYVNLCLGKEPTNCSTPMVPVFEMQGPSDNPYPGTICLKGVELPAGTKVEKGDMASIQVVQAQRHGGALYSCADIIFAEANDPSIPPVTDKNCFNSSDIKITSNIRFVGDTDSGSPPSSSPSLTSVTAPTGSSGATSTGNLPPVTSTTAGGTSDASSSSSLSQVGSAFLMLLHLL</sequence>
<feature type="signal peptide" evidence="9">
    <location>
        <begin position="1"/>
        <end position="16"/>
    </location>
</feature>
<reference evidence="11" key="1">
    <citation type="submission" date="2023-06" db="EMBL/GenBank/DDBJ databases">
        <title>Genome-scale phylogeny and comparative genomics of the fungal order Sordariales.</title>
        <authorList>
            <consortium name="Lawrence Berkeley National Laboratory"/>
            <person name="Hensen N."/>
            <person name="Bonometti L."/>
            <person name="Westerberg I."/>
            <person name="Brannstrom I.O."/>
            <person name="Guillou S."/>
            <person name="Cros-Aarteil S."/>
            <person name="Calhoun S."/>
            <person name="Haridas S."/>
            <person name="Kuo A."/>
            <person name="Mondo S."/>
            <person name="Pangilinan J."/>
            <person name="Riley R."/>
            <person name="Labutti K."/>
            <person name="Andreopoulos B."/>
            <person name="Lipzen A."/>
            <person name="Chen C."/>
            <person name="Yanf M."/>
            <person name="Daum C."/>
            <person name="Ng V."/>
            <person name="Clum A."/>
            <person name="Steindorff A."/>
            <person name="Ohm R."/>
            <person name="Martin F."/>
            <person name="Silar P."/>
            <person name="Natvig D."/>
            <person name="Lalanne C."/>
            <person name="Gautier V."/>
            <person name="Ament-Velasquez S.L."/>
            <person name="Kruys A."/>
            <person name="Hutchinson M.I."/>
            <person name="Powell A.J."/>
            <person name="Barry K."/>
            <person name="Miller A.N."/>
            <person name="Grigoriev I.V."/>
            <person name="Debuchy R."/>
            <person name="Gladieux P."/>
            <person name="Thoren M.H."/>
            <person name="Johannesson H."/>
        </authorList>
    </citation>
    <scope>NUCLEOTIDE SEQUENCE</scope>
    <source>
        <strain evidence="11">PSN4</strain>
    </source>
</reference>
<feature type="compositionally biased region" description="Low complexity" evidence="8">
    <location>
        <begin position="191"/>
        <end position="240"/>
    </location>
</feature>
<evidence type="ECO:0000256" key="5">
    <source>
        <dbReference type="ARBA" id="ARBA00023136"/>
    </source>
</evidence>
<protein>
    <recommendedName>
        <fullName evidence="10">Copper acquisition factor BIM1-like domain-containing protein</fullName>
    </recommendedName>
</protein>
<dbReference type="GO" id="GO:0005886">
    <property type="term" value="C:plasma membrane"/>
    <property type="evidence" value="ECO:0007669"/>
    <property type="project" value="UniProtKB-SubCell"/>
</dbReference>
<keyword evidence="3" id="KW-0336">GPI-anchor</keyword>
<dbReference type="AlphaFoldDB" id="A0AAJ0F496"/>
<evidence type="ECO:0000256" key="4">
    <source>
        <dbReference type="ARBA" id="ARBA00022729"/>
    </source>
</evidence>
<dbReference type="CDD" id="cd21176">
    <property type="entry name" value="LPMO_auxiliary-like"/>
    <property type="match status" value="1"/>
</dbReference>
<keyword evidence="2" id="KW-1003">Cell membrane</keyword>
<dbReference type="PANTHER" id="PTHR34992:SF10">
    <property type="entry name" value="COPPER ACQUISITION FACTOR BIM1-LIKE DOMAIN-CONTAINING PROTEIN"/>
    <property type="match status" value="1"/>
</dbReference>
<keyword evidence="6" id="KW-0325">Glycoprotein</keyword>
<evidence type="ECO:0000256" key="7">
    <source>
        <dbReference type="ARBA" id="ARBA00023288"/>
    </source>
</evidence>
<keyword evidence="4 9" id="KW-0732">Signal</keyword>
<evidence type="ECO:0000313" key="12">
    <source>
        <dbReference type="Proteomes" id="UP001239445"/>
    </source>
</evidence>
<evidence type="ECO:0000256" key="1">
    <source>
        <dbReference type="ARBA" id="ARBA00004609"/>
    </source>
</evidence>
<feature type="domain" description="Copper acquisition factor BIM1-like" evidence="10">
    <location>
        <begin position="15"/>
        <end position="177"/>
    </location>
</feature>
<comment type="subcellular location">
    <subcellularLocation>
        <location evidence="1">Cell membrane</location>
        <topology evidence="1">Lipid-anchor</topology>
        <topology evidence="1">GPI-anchor</topology>
    </subcellularLocation>
</comment>
<feature type="region of interest" description="Disordered" evidence="8">
    <location>
        <begin position="187"/>
        <end position="240"/>
    </location>
</feature>
<dbReference type="EMBL" id="MU839835">
    <property type="protein sequence ID" value="KAK1754361.1"/>
    <property type="molecule type" value="Genomic_DNA"/>
</dbReference>
<organism evidence="11 12">
    <name type="scientific">Echria macrotheca</name>
    <dbReference type="NCBI Taxonomy" id="438768"/>
    <lineage>
        <taxon>Eukaryota</taxon>
        <taxon>Fungi</taxon>
        <taxon>Dikarya</taxon>
        <taxon>Ascomycota</taxon>
        <taxon>Pezizomycotina</taxon>
        <taxon>Sordariomycetes</taxon>
        <taxon>Sordariomycetidae</taxon>
        <taxon>Sordariales</taxon>
        <taxon>Schizotheciaceae</taxon>
        <taxon>Echria</taxon>
    </lineage>
</organism>
<dbReference type="Pfam" id="PF20238">
    <property type="entry name" value="BIM1-like_dom"/>
    <property type="match status" value="1"/>
</dbReference>
<keyword evidence="12" id="KW-1185">Reference proteome</keyword>
<keyword evidence="7" id="KW-0449">Lipoprotein</keyword>
<dbReference type="PANTHER" id="PTHR34992">
    <property type="entry name" value="HYPHAL ANASTAMOSIS-7 PROTEIN"/>
    <property type="match status" value="1"/>
</dbReference>
<evidence type="ECO:0000256" key="2">
    <source>
        <dbReference type="ARBA" id="ARBA00022475"/>
    </source>
</evidence>
<evidence type="ECO:0000256" key="9">
    <source>
        <dbReference type="SAM" id="SignalP"/>
    </source>
</evidence>
<accession>A0AAJ0F496</accession>
<evidence type="ECO:0000256" key="8">
    <source>
        <dbReference type="SAM" id="MobiDB-lite"/>
    </source>
</evidence>
<keyword evidence="5" id="KW-0472">Membrane</keyword>
<gene>
    <name evidence="11" type="ORF">QBC47DRAFT_216835</name>
</gene>
<dbReference type="InterPro" id="IPR046530">
    <property type="entry name" value="BIM1-like_dom"/>
</dbReference>
<feature type="chain" id="PRO_5042523172" description="Copper acquisition factor BIM1-like domain-containing protein" evidence="9">
    <location>
        <begin position="17"/>
        <end position="255"/>
    </location>
</feature>
<dbReference type="GO" id="GO:0098552">
    <property type="term" value="C:side of membrane"/>
    <property type="evidence" value="ECO:0007669"/>
    <property type="project" value="UniProtKB-KW"/>
</dbReference>
<dbReference type="Proteomes" id="UP001239445">
    <property type="component" value="Unassembled WGS sequence"/>
</dbReference>
<dbReference type="InterPro" id="IPR046936">
    <property type="entry name" value="BIM1-like"/>
</dbReference>